<dbReference type="AlphaFoldDB" id="A0A392PBD8"/>
<dbReference type="SUPFAM" id="SSF56112">
    <property type="entry name" value="Protein kinase-like (PK-like)"/>
    <property type="match status" value="1"/>
</dbReference>
<dbReference type="Proteomes" id="UP000265520">
    <property type="component" value="Unassembled WGS sequence"/>
</dbReference>
<dbReference type="PANTHER" id="PTHR47100">
    <property type="entry name" value="DUAL SPECIFICITY PROTEIN PHOSPHATASE PHS1"/>
    <property type="match status" value="1"/>
</dbReference>
<dbReference type="GO" id="GO:0009737">
    <property type="term" value="P:response to abscisic acid"/>
    <property type="evidence" value="ECO:0007669"/>
    <property type="project" value="InterPro"/>
</dbReference>
<dbReference type="GO" id="GO:0043622">
    <property type="term" value="P:cortical microtubule organization"/>
    <property type="evidence" value="ECO:0007669"/>
    <property type="project" value="InterPro"/>
</dbReference>
<dbReference type="PANTHER" id="PTHR47100:SF5">
    <property type="entry name" value="DUAL SPECIFICITY PROTEIN PHOSPHATASE PHS1"/>
    <property type="match status" value="1"/>
</dbReference>
<proteinExistence type="predicted"/>
<reference evidence="2 3" key="1">
    <citation type="journal article" date="2018" name="Front. Plant Sci.">
        <title>Red Clover (Trifolium pratense) and Zigzag Clover (T. medium) - A Picture of Genomic Similarities and Differences.</title>
        <authorList>
            <person name="Dluhosova J."/>
            <person name="Istvanek J."/>
            <person name="Nedelnik J."/>
            <person name="Repkova J."/>
        </authorList>
    </citation>
    <scope>NUCLEOTIDE SEQUENCE [LARGE SCALE GENOMIC DNA]</scope>
    <source>
        <strain evidence="3">cv. 10/8</strain>
        <tissue evidence="2">Leaf</tissue>
    </source>
</reference>
<feature type="non-terminal residue" evidence="2">
    <location>
        <position position="1"/>
    </location>
</feature>
<dbReference type="InterPro" id="IPR035010">
    <property type="entry name" value="PHS1"/>
</dbReference>
<keyword evidence="3" id="KW-1185">Reference proteome</keyword>
<organism evidence="2 3">
    <name type="scientific">Trifolium medium</name>
    <dbReference type="NCBI Taxonomy" id="97028"/>
    <lineage>
        <taxon>Eukaryota</taxon>
        <taxon>Viridiplantae</taxon>
        <taxon>Streptophyta</taxon>
        <taxon>Embryophyta</taxon>
        <taxon>Tracheophyta</taxon>
        <taxon>Spermatophyta</taxon>
        <taxon>Magnoliopsida</taxon>
        <taxon>eudicotyledons</taxon>
        <taxon>Gunneridae</taxon>
        <taxon>Pentapetalae</taxon>
        <taxon>rosids</taxon>
        <taxon>fabids</taxon>
        <taxon>Fabales</taxon>
        <taxon>Fabaceae</taxon>
        <taxon>Papilionoideae</taxon>
        <taxon>50 kb inversion clade</taxon>
        <taxon>NPAAA clade</taxon>
        <taxon>Hologalegina</taxon>
        <taxon>IRL clade</taxon>
        <taxon>Trifolieae</taxon>
        <taxon>Trifolium</taxon>
    </lineage>
</organism>
<evidence type="ECO:0000313" key="2">
    <source>
        <dbReference type="EMBL" id="MCI08770.1"/>
    </source>
</evidence>
<accession>A0A392PBD8</accession>
<evidence type="ECO:0000313" key="3">
    <source>
        <dbReference type="Proteomes" id="UP000265520"/>
    </source>
</evidence>
<sequence length="98" mass="10705">LGYEFAKWLGVQTPQARVIHNTSLEWLQIKEAAEKARDAASCESDAIGETTCSELLEALELSRCLLFISYVHGSPLLESCSAFESRDSAEKVSAALGR</sequence>
<feature type="domain" description="Actin-fragmin kinase catalytic" evidence="1">
    <location>
        <begin position="2"/>
        <end position="98"/>
    </location>
</feature>
<dbReference type="Pfam" id="PF09192">
    <property type="entry name" value="Act-Frag_cataly"/>
    <property type="match status" value="1"/>
</dbReference>
<comment type="caution">
    <text evidence="2">The sequence shown here is derived from an EMBL/GenBank/DDBJ whole genome shotgun (WGS) entry which is preliminary data.</text>
</comment>
<dbReference type="GO" id="GO:0004721">
    <property type="term" value="F:phosphoprotein phosphatase activity"/>
    <property type="evidence" value="ECO:0007669"/>
    <property type="project" value="InterPro"/>
</dbReference>
<dbReference type="EMBL" id="LXQA010070264">
    <property type="protein sequence ID" value="MCI08770.1"/>
    <property type="molecule type" value="Genomic_DNA"/>
</dbReference>
<evidence type="ECO:0000259" key="1">
    <source>
        <dbReference type="Pfam" id="PF09192"/>
    </source>
</evidence>
<dbReference type="InterPro" id="IPR015275">
    <property type="entry name" value="Actin-fragmin_kin_cat_dom"/>
</dbReference>
<protein>
    <submittedName>
        <fullName evidence="2">Dual specificity protein phosphatase PHS1-like</fullName>
    </submittedName>
</protein>
<feature type="non-terminal residue" evidence="2">
    <location>
        <position position="98"/>
    </location>
</feature>
<dbReference type="InterPro" id="IPR011009">
    <property type="entry name" value="Kinase-like_dom_sf"/>
</dbReference>
<name>A0A392PBD8_9FABA</name>